<dbReference type="AlphaFoldDB" id="A0AAJ0BB58"/>
<comment type="caution">
    <text evidence="3">The sequence shown here is derived from an EMBL/GenBank/DDBJ whole genome shotgun (WGS) entry which is preliminary data.</text>
</comment>
<evidence type="ECO:0000313" key="3">
    <source>
        <dbReference type="EMBL" id="KAK1752706.1"/>
    </source>
</evidence>
<keyword evidence="4" id="KW-1185">Reference proteome</keyword>
<dbReference type="Proteomes" id="UP001239445">
    <property type="component" value="Unassembled WGS sequence"/>
</dbReference>
<evidence type="ECO:0000313" key="4">
    <source>
        <dbReference type="Proteomes" id="UP001239445"/>
    </source>
</evidence>
<evidence type="ECO:0000256" key="2">
    <source>
        <dbReference type="SAM" id="SignalP"/>
    </source>
</evidence>
<reference evidence="3" key="1">
    <citation type="submission" date="2023-06" db="EMBL/GenBank/DDBJ databases">
        <title>Genome-scale phylogeny and comparative genomics of the fungal order Sordariales.</title>
        <authorList>
            <consortium name="Lawrence Berkeley National Laboratory"/>
            <person name="Hensen N."/>
            <person name="Bonometti L."/>
            <person name="Westerberg I."/>
            <person name="Brannstrom I.O."/>
            <person name="Guillou S."/>
            <person name="Cros-Aarteil S."/>
            <person name="Calhoun S."/>
            <person name="Haridas S."/>
            <person name="Kuo A."/>
            <person name="Mondo S."/>
            <person name="Pangilinan J."/>
            <person name="Riley R."/>
            <person name="Labutti K."/>
            <person name="Andreopoulos B."/>
            <person name="Lipzen A."/>
            <person name="Chen C."/>
            <person name="Yanf M."/>
            <person name="Daum C."/>
            <person name="Ng V."/>
            <person name="Clum A."/>
            <person name="Steindorff A."/>
            <person name="Ohm R."/>
            <person name="Martin F."/>
            <person name="Silar P."/>
            <person name="Natvig D."/>
            <person name="Lalanne C."/>
            <person name="Gautier V."/>
            <person name="Ament-Velasquez S.L."/>
            <person name="Kruys A."/>
            <person name="Hutchinson M.I."/>
            <person name="Powell A.J."/>
            <person name="Barry K."/>
            <person name="Miller A.N."/>
            <person name="Grigoriev I.V."/>
            <person name="Debuchy R."/>
            <person name="Gladieux P."/>
            <person name="Thoren M.H."/>
            <person name="Johannesson H."/>
        </authorList>
    </citation>
    <scope>NUCLEOTIDE SEQUENCE</scope>
    <source>
        <strain evidence="3">PSN4</strain>
    </source>
</reference>
<protein>
    <recommendedName>
        <fullName evidence="5">Carbohydrate esterase family 16 protein</fullName>
    </recommendedName>
</protein>
<dbReference type="InterPro" id="IPR001087">
    <property type="entry name" value="GDSL"/>
</dbReference>
<feature type="chain" id="PRO_5042471002" description="Carbohydrate esterase family 16 protein" evidence="2">
    <location>
        <begin position="23"/>
        <end position="297"/>
    </location>
</feature>
<gene>
    <name evidence="3" type="ORF">QBC47DRAFT_328038</name>
</gene>
<dbReference type="CDD" id="cd01846">
    <property type="entry name" value="fatty_acyltransferase_like"/>
    <property type="match status" value="1"/>
</dbReference>
<evidence type="ECO:0008006" key="5">
    <source>
        <dbReference type="Google" id="ProtNLM"/>
    </source>
</evidence>
<dbReference type="Gene3D" id="3.40.50.1110">
    <property type="entry name" value="SGNH hydrolase"/>
    <property type="match status" value="1"/>
</dbReference>
<dbReference type="PANTHER" id="PTHR45648">
    <property type="entry name" value="GDSL LIPASE/ACYLHYDROLASE FAMILY PROTEIN (AFU_ORTHOLOGUE AFUA_4G14700)"/>
    <property type="match status" value="1"/>
</dbReference>
<keyword evidence="2" id="KW-0732">Signal</keyword>
<dbReference type="GO" id="GO:0016788">
    <property type="term" value="F:hydrolase activity, acting on ester bonds"/>
    <property type="evidence" value="ECO:0007669"/>
    <property type="project" value="InterPro"/>
</dbReference>
<dbReference type="SUPFAM" id="SSF52266">
    <property type="entry name" value="SGNH hydrolase"/>
    <property type="match status" value="1"/>
</dbReference>
<dbReference type="Pfam" id="PF00657">
    <property type="entry name" value="Lipase_GDSL"/>
    <property type="match status" value="1"/>
</dbReference>
<dbReference type="InterPro" id="IPR036514">
    <property type="entry name" value="SGNH_hydro_sf"/>
</dbReference>
<organism evidence="3 4">
    <name type="scientific">Echria macrotheca</name>
    <dbReference type="NCBI Taxonomy" id="438768"/>
    <lineage>
        <taxon>Eukaryota</taxon>
        <taxon>Fungi</taxon>
        <taxon>Dikarya</taxon>
        <taxon>Ascomycota</taxon>
        <taxon>Pezizomycotina</taxon>
        <taxon>Sordariomycetes</taxon>
        <taxon>Sordariomycetidae</taxon>
        <taxon>Sordariales</taxon>
        <taxon>Schizotheciaceae</taxon>
        <taxon>Echria</taxon>
    </lineage>
</organism>
<name>A0AAJ0BB58_9PEZI</name>
<keyword evidence="1" id="KW-0378">Hydrolase</keyword>
<dbReference type="PANTHER" id="PTHR45648:SF22">
    <property type="entry name" value="GDSL LIPASE_ACYLHYDROLASE FAMILY PROTEIN (AFU_ORTHOLOGUE AFUA_4G14700)"/>
    <property type="match status" value="1"/>
</dbReference>
<dbReference type="InterPro" id="IPR051058">
    <property type="entry name" value="GDSL_Est/Lipase"/>
</dbReference>
<accession>A0AAJ0BB58</accession>
<proteinExistence type="predicted"/>
<feature type="signal peptide" evidence="2">
    <location>
        <begin position="1"/>
        <end position="22"/>
    </location>
</feature>
<sequence length="297" mass="31879">MVRWYSSTTLLALLCPLGTATAQQTTTKYLFIFGDSYTATGFNPSGAKPSPANPIGNPALPGSTFSGGWDWPGYLVTAFNTSQTLAYNFAVGGATVDSNLVAPPGSGIPSFVEQIGRWQGVGLPSRPAFAPWTAENTLAGAFFGINDILQKYWQGQDAPLGQMVERYFQQFQTLYSAGVRNFFIMTVPPLDKTPQIMGQSQQGRSRIMNSVNSFNSQLASRLETFKRQNAGVTGVVVQTAAAFEAAVANPRAYGAPDATCTNYNGKSCLWWDALHPGESIQRLFAQGVAGAFSGSFF</sequence>
<evidence type="ECO:0000256" key="1">
    <source>
        <dbReference type="ARBA" id="ARBA00022801"/>
    </source>
</evidence>
<dbReference type="EMBL" id="MU839839">
    <property type="protein sequence ID" value="KAK1752706.1"/>
    <property type="molecule type" value="Genomic_DNA"/>
</dbReference>